<accession>A0ABN1ARE2</accession>
<dbReference type="InterPro" id="IPR024562">
    <property type="entry name" value="YqhG"/>
</dbReference>
<dbReference type="RefSeq" id="WP_343836945.1">
    <property type="nucleotide sequence ID" value="NZ_BAAADO010000001.1"/>
</dbReference>
<protein>
    <submittedName>
        <fullName evidence="1">YqhG family protein</fullName>
    </submittedName>
</protein>
<dbReference type="EMBL" id="BAAADO010000001">
    <property type="protein sequence ID" value="GAA0482255.1"/>
    <property type="molecule type" value="Genomic_DNA"/>
</dbReference>
<gene>
    <name evidence="1" type="ORF">GCM10008986_03900</name>
</gene>
<proteinExistence type="predicted"/>
<reference evidence="1 2" key="1">
    <citation type="journal article" date="2019" name="Int. J. Syst. Evol. Microbiol.">
        <title>The Global Catalogue of Microorganisms (GCM) 10K type strain sequencing project: providing services to taxonomists for standard genome sequencing and annotation.</title>
        <authorList>
            <consortium name="The Broad Institute Genomics Platform"/>
            <consortium name="The Broad Institute Genome Sequencing Center for Infectious Disease"/>
            <person name="Wu L."/>
            <person name="Ma J."/>
        </authorList>
    </citation>
    <scope>NUCLEOTIDE SEQUENCE [LARGE SCALE GENOMIC DNA]</scope>
    <source>
        <strain evidence="1 2">JCM 12389</strain>
    </source>
</reference>
<dbReference type="Pfam" id="PF11079">
    <property type="entry name" value="YqhG"/>
    <property type="match status" value="1"/>
</dbReference>
<evidence type="ECO:0000313" key="1">
    <source>
        <dbReference type="EMBL" id="GAA0482255.1"/>
    </source>
</evidence>
<keyword evidence="2" id="KW-1185">Reference proteome</keyword>
<comment type="caution">
    <text evidence="1">The sequence shown here is derived from an EMBL/GenBank/DDBJ whole genome shotgun (WGS) entry which is preliminary data.</text>
</comment>
<organism evidence="1 2">
    <name type="scientific">Salinibacillus aidingensis</name>
    <dbReference type="NCBI Taxonomy" id="237684"/>
    <lineage>
        <taxon>Bacteria</taxon>
        <taxon>Bacillati</taxon>
        <taxon>Bacillota</taxon>
        <taxon>Bacilli</taxon>
        <taxon>Bacillales</taxon>
        <taxon>Bacillaceae</taxon>
        <taxon>Salinibacillus</taxon>
    </lineage>
</organism>
<evidence type="ECO:0000313" key="2">
    <source>
        <dbReference type="Proteomes" id="UP001500880"/>
    </source>
</evidence>
<dbReference type="Proteomes" id="UP001500880">
    <property type="component" value="Unassembled WGS sequence"/>
</dbReference>
<sequence>MEQQTIHSYLQKFFELNECELKGNDSGVLTVKLNEELDRLLLNRPFYWEYIKKIGQEGEPATLTFITNPDKREEKGEWIHFGSPRLHQIFQYQLKHGKFTMLYEQASQAALNPWLVANIKISYIGQQKKDEILSIGLHLISGVMVFDLMEKIKSIHFHTIIPDYCFTISPIIKIQSGYRRIEGYIRQYLDSMEHQWAEHSYNKFQQEKEILTHFYESYLQAADEEEQEQLTERYDNELDHLKKRLLPKIHIEPINGGLFYMSEETEKALRA</sequence>
<name>A0ABN1ARE2_9BACI</name>